<dbReference type="Proteomes" id="UP000199379">
    <property type="component" value="Unassembled WGS sequence"/>
</dbReference>
<dbReference type="SUPFAM" id="SSF46785">
    <property type="entry name" value="Winged helix' DNA-binding domain"/>
    <property type="match status" value="1"/>
</dbReference>
<name>A0A1H7D9W7_9RHOB</name>
<dbReference type="EMBL" id="FNYD01000009">
    <property type="protein sequence ID" value="SEJ95960.1"/>
    <property type="molecule type" value="Genomic_DNA"/>
</dbReference>
<dbReference type="SUPFAM" id="SSF53067">
    <property type="entry name" value="Actin-like ATPase domain"/>
    <property type="match status" value="1"/>
</dbReference>
<accession>A0A1H7D9W7</accession>
<dbReference type="GO" id="GO:0003700">
    <property type="term" value="F:DNA-binding transcription factor activity"/>
    <property type="evidence" value="ECO:0007669"/>
    <property type="project" value="InterPro"/>
</dbReference>
<evidence type="ECO:0000313" key="4">
    <source>
        <dbReference type="EMBL" id="SEJ95960.1"/>
    </source>
</evidence>
<keyword evidence="4" id="KW-0418">Kinase</keyword>
<feature type="compositionally biased region" description="Basic and acidic residues" evidence="2">
    <location>
        <begin position="1"/>
        <end position="10"/>
    </location>
</feature>
<keyword evidence="5" id="KW-1185">Reference proteome</keyword>
<comment type="similarity">
    <text evidence="1">Belongs to the ROK (NagC/XylR) family.</text>
</comment>
<dbReference type="STRING" id="1227549.SAMN05444007_109160"/>
<evidence type="ECO:0000256" key="1">
    <source>
        <dbReference type="ARBA" id="ARBA00006479"/>
    </source>
</evidence>
<dbReference type="InterPro" id="IPR000835">
    <property type="entry name" value="HTH_MarR-typ"/>
</dbReference>
<dbReference type="Pfam" id="PF12802">
    <property type="entry name" value="MarR_2"/>
    <property type="match status" value="1"/>
</dbReference>
<dbReference type="InterPro" id="IPR043129">
    <property type="entry name" value="ATPase_NBD"/>
</dbReference>
<reference evidence="4 5" key="1">
    <citation type="submission" date="2016-10" db="EMBL/GenBank/DDBJ databases">
        <authorList>
            <person name="de Groot N.N."/>
        </authorList>
    </citation>
    <scope>NUCLEOTIDE SEQUENCE [LARGE SCALE GENOMIC DNA]</scope>
    <source>
        <strain evidence="4 5">DSM 29340</strain>
    </source>
</reference>
<evidence type="ECO:0000259" key="3">
    <source>
        <dbReference type="Pfam" id="PF12802"/>
    </source>
</evidence>
<dbReference type="PANTHER" id="PTHR18964">
    <property type="entry name" value="ROK (REPRESSOR, ORF, KINASE) FAMILY"/>
    <property type="match status" value="1"/>
</dbReference>
<dbReference type="InterPro" id="IPR000600">
    <property type="entry name" value="ROK"/>
</dbReference>
<sequence>MTKDTGHEAADPFSGAGTNQSGMRESNERLVLSLLRREGGLAKAGIARKTGLSAQTVSRLIGTLEGEGLIRRGDPQRGRVGQPSVPMSLAPTGAYFLGLKVGRRLVEVVLTDFTGQIVDRVQQMHDYPQFDSILNFAVASINRLTERMPPQRRDRVAGLGIAMPFHLWNWAASIGVSPDRMANWRTRDLQAELSARLEIPVFLQNDATAACSAELVFGSAELPENFLSIYIAFFVGGGLVLRGSLFSGATGNAAGLGPLLVPDLDGEMRPLIDLASLVTLETRMLDQGCDARQIWERPEGWDIPSRILDDWVDRSANALAYAVRASQTLLDLDAVLVDGWLPRAVLEDLHARIGDAVGRIDMRGMTVPQIIAGTVGPDARALGAASLPLSARFLKG</sequence>
<proteinExistence type="inferred from homology"/>
<dbReference type="GO" id="GO:0016301">
    <property type="term" value="F:kinase activity"/>
    <property type="evidence" value="ECO:0007669"/>
    <property type="project" value="UniProtKB-KW"/>
</dbReference>
<dbReference type="Gene3D" id="1.10.10.10">
    <property type="entry name" value="Winged helix-like DNA-binding domain superfamily/Winged helix DNA-binding domain"/>
    <property type="match status" value="1"/>
</dbReference>
<dbReference type="PANTHER" id="PTHR18964:SF149">
    <property type="entry name" value="BIFUNCTIONAL UDP-N-ACETYLGLUCOSAMINE 2-EPIMERASE_N-ACETYLMANNOSAMINE KINASE"/>
    <property type="match status" value="1"/>
</dbReference>
<evidence type="ECO:0000256" key="2">
    <source>
        <dbReference type="SAM" id="MobiDB-lite"/>
    </source>
</evidence>
<evidence type="ECO:0000313" key="5">
    <source>
        <dbReference type="Proteomes" id="UP000199379"/>
    </source>
</evidence>
<dbReference type="Gene3D" id="3.30.420.40">
    <property type="match status" value="2"/>
</dbReference>
<gene>
    <name evidence="4" type="ORF">SAMN05444007_109160</name>
</gene>
<dbReference type="AlphaFoldDB" id="A0A1H7D9W7"/>
<keyword evidence="4" id="KW-0808">Transferase</keyword>
<feature type="domain" description="HTH marR-type" evidence="3">
    <location>
        <begin position="30"/>
        <end position="79"/>
    </location>
</feature>
<dbReference type="InterPro" id="IPR036390">
    <property type="entry name" value="WH_DNA-bd_sf"/>
</dbReference>
<protein>
    <submittedName>
        <fullName evidence="4">Sugar kinase of the NBD/HSP70 family, may contain an N-terminal HTH domain</fullName>
    </submittedName>
</protein>
<dbReference type="RefSeq" id="WP_229724266.1">
    <property type="nucleotide sequence ID" value="NZ_BMGV01000009.1"/>
</dbReference>
<dbReference type="InterPro" id="IPR036388">
    <property type="entry name" value="WH-like_DNA-bd_sf"/>
</dbReference>
<organism evidence="4 5">
    <name type="scientific">Cribrihabitans marinus</name>
    <dbReference type="NCBI Taxonomy" id="1227549"/>
    <lineage>
        <taxon>Bacteria</taxon>
        <taxon>Pseudomonadati</taxon>
        <taxon>Pseudomonadota</taxon>
        <taxon>Alphaproteobacteria</taxon>
        <taxon>Rhodobacterales</taxon>
        <taxon>Paracoccaceae</taxon>
        <taxon>Cribrihabitans</taxon>
    </lineage>
</organism>
<dbReference type="Pfam" id="PF00480">
    <property type="entry name" value="ROK"/>
    <property type="match status" value="1"/>
</dbReference>
<feature type="region of interest" description="Disordered" evidence="2">
    <location>
        <begin position="1"/>
        <end position="25"/>
    </location>
</feature>